<dbReference type="EMBL" id="CADEPM010000003">
    <property type="protein sequence ID" value="CAB3402712.1"/>
    <property type="molecule type" value="Genomic_DNA"/>
</dbReference>
<feature type="compositionally biased region" description="Polar residues" evidence="1">
    <location>
        <begin position="247"/>
        <end position="258"/>
    </location>
</feature>
<feature type="region of interest" description="Disordered" evidence="1">
    <location>
        <begin position="1"/>
        <end position="32"/>
    </location>
</feature>
<feature type="region of interest" description="Disordered" evidence="1">
    <location>
        <begin position="233"/>
        <end position="262"/>
    </location>
</feature>
<protein>
    <recommendedName>
        <fullName evidence="4">SPK domain-containing protein</fullName>
    </recommendedName>
</protein>
<dbReference type="Proteomes" id="UP000494206">
    <property type="component" value="Unassembled WGS sequence"/>
</dbReference>
<evidence type="ECO:0000256" key="1">
    <source>
        <dbReference type="SAM" id="MobiDB-lite"/>
    </source>
</evidence>
<evidence type="ECO:0008006" key="4">
    <source>
        <dbReference type="Google" id="ProtNLM"/>
    </source>
</evidence>
<evidence type="ECO:0000313" key="2">
    <source>
        <dbReference type="EMBL" id="CAB3402712.1"/>
    </source>
</evidence>
<dbReference type="AlphaFoldDB" id="A0A8S1EPF0"/>
<reference evidence="2 3" key="1">
    <citation type="submission" date="2020-04" db="EMBL/GenBank/DDBJ databases">
        <authorList>
            <person name="Laetsch R D."/>
            <person name="Stevens L."/>
            <person name="Kumar S."/>
            <person name="Blaxter L. M."/>
        </authorList>
    </citation>
    <scope>NUCLEOTIDE SEQUENCE [LARGE SCALE GENOMIC DNA]</scope>
</reference>
<evidence type="ECO:0000313" key="3">
    <source>
        <dbReference type="Proteomes" id="UP000494206"/>
    </source>
</evidence>
<sequence>MGKKNGRRNKSTASVGSQGKKNQRHPSAASETARKFQVQIDGYNAFLLSVTRLGKLGNEFTWHDIRKYYHKETQRTLTVEELNAIFCQKNMTKRDLFELPNVKSFLEPLDGTMMCRFKLIPEGIEEAHMRKYEDVNQYNPAHVKVSSSVSSLNENSSASVSPIAHQEEHISITKSIAISTEVDGKNGPTSDLSKSDVISVISVLSVLLKNNIISFWNEHGALSHQHSLQSSVTDDEGWMSGRETRSDNLSPQLDTTESAAKEPFEDDVFENDVIKNDEPRISAGSDQIDGAVLSNVLIVDEKNEHEVYAPPQSQFVISSSIEAAFEALDKNDKVDIKIVEKIIERTEISNIKAVDSKDQVVPKSPTIKKLIEKFDTPVKFGETRTLSKSFEESPKSIYAQVLEEIEGDGKVEKHQTLPMEQESPPKVIFRSTSTTSGAILQAQEELEDFVAEQKAKKEEDKPENVSGSDGFTLKEQSSLTSLDREYFQSRMNANEDLFVELGVKDCDGFTPRPSLTNNEGALVADEQVAQQSKSNESAVTSEGLITVIERGVSPPSQEKNAEEPEEENGADRKRYDSVESDADVPYSLCSEDEGEPMTMIEKTMTPPPKPEAKTRTVVVNVELDAKANREVAVDVTTPLKERIAALNAAAFGKIPVVPLAKLDSVEDESNILVLNRTEDLETSALEFKPPIQAMNEDGSMKAGRRQARFLRGGCCLVM</sequence>
<name>A0A8S1EPF0_9PELO</name>
<accession>A0A8S1EPF0</accession>
<dbReference type="OrthoDB" id="5844168at2759"/>
<organism evidence="2 3">
    <name type="scientific">Caenorhabditis bovis</name>
    <dbReference type="NCBI Taxonomy" id="2654633"/>
    <lineage>
        <taxon>Eukaryota</taxon>
        <taxon>Metazoa</taxon>
        <taxon>Ecdysozoa</taxon>
        <taxon>Nematoda</taxon>
        <taxon>Chromadorea</taxon>
        <taxon>Rhabditida</taxon>
        <taxon>Rhabditina</taxon>
        <taxon>Rhabditomorpha</taxon>
        <taxon>Rhabditoidea</taxon>
        <taxon>Rhabditidae</taxon>
        <taxon>Peloderinae</taxon>
        <taxon>Caenorhabditis</taxon>
    </lineage>
</organism>
<gene>
    <name evidence="2" type="ORF">CBOVIS_LOCUS5294</name>
</gene>
<feature type="compositionally biased region" description="Polar residues" evidence="1">
    <location>
        <begin position="11"/>
        <end position="20"/>
    </location>
</feature>
<keyword evidence="3" id="KW-1185">Reference proteome</keyword>
<feature type="compositionally biased region" description="Basic residues" evidence="1">
    <location>
        <begin position="1"/>
        <end position="10"/>
    </location>
</feature>
<comment type="caution">
    <text evidence="2">The sequence shown here is derived from an EMBL/GenBank/DDBJ whole genome shotgun (WGS) entry which is preliminary data.</text>
</comment>
<proteinExistence type="predicted"/>
<feature type="region of interest" description="Disordered" evidence="1">
    <location>
        <begin position="548"/>
        <end position="591"/>
    </location>
</feature>